<dbReference type="EMBL" id="CP162601">
    <property type="protein sequence ID" value="XDK24529.1"/>
    <property type="molecule type" value="Genomic_DNA"/>
</dbReference>
<organism evidence="1">
    <name type="scientific">Vibrio sp. HB236076</name>
    <dbReference type="NCBI Taxonomy" id="3232307"/>
    <lineage>
        <taxon>Bacteria</taxon>
        <taxon>Pseudomonadati</taxon>
        <taxon>Pseudomonadota</taxon>
        <taxon>Gammaproteobacteria</taxon>
        <taxon>Vibrionales</taxon>
        <taxon>Vibrionaceae</taxon>
        <taxon>Vibrio</taxon>
    </lineage>
</organism>
<gene>
    <name evidence="1" type="ORF">AB0763_09995</name>
</gene>
<dbReference type="AlphaFoldDB" id="A0AB39H937"/>
<accession>A0AB39H937</accession>
<dbReference type="InterPro" id="IPR009912">
    <property type="entry name" value="DUF1451"/>
</dbReference>
<reference evidence="1" key="1">
    <citation type="submission" date="2024-07" db="EMBL/GenBank/DDBJ databases">
        <title>Genome Analysis of a Potential Novel Vibrio Species Secreting pH- and Thermo-stable Alginate Lyase and its Application in Producing Alginate Oligosaccharides.</title>
        <authorList>
            <person name="Huang H."/>
            <person name="Bao K."/>
        </authorList>
    </citation>
    <scope>NUCLEOTIDE SEQUENCE</scope>
    <source>
        <strain evidence="1">HB236076</strain>
    </source>
</reference>
<sequence length="156" mass="17961">MSKRKADYEQMLTTIFSQLRLSSGEWSKVMEKSTQVMTAASDLTKDELALIRAYINADLQDFAHQYQQSQSSPFMLALNDTLWHHLLDITDKTQIEWQELFDDIEHQGCYQSGDVIGLGYLVCEECGHKVAYTHPTVIEACHHCHHDSFMRLPLNP</sequence>
<dbReference type="NCBIfam" id="NF008261">
    <property type="entry name" value="PRK11032.1"/>
    <property type="match status" value="1"/>
</dbReference>
<dbReference type="Pfam" id="PF07295">
    <property type="entry name" value="DUF1451"/>
    <property type="match status" value="1"/>
</dbReference>
<evidence type="ECO:0000313" key="1">
    <source>
        <dbReference type="EMBL" id="XDK24529.1"/>
    </source>
</evidence>
<name>A0AB39H937_9VIBR</name>
<dbReference type="KEGG" id="vih:AB0763_09995"/>
<dbReference type="RefSeq" id="WP_306100826.1">
    <property type="nucleotide sequence ID" value="NZ_CP162601.1"/>
</dbReference>
<proteinExistence type="predicted"/>
<protein>
    <submittedName>
        <fullName evidence="1">Zinc ribbon-containing protein</fullName>
    </submittedName>
</protein>